<protein>
    <submittedName>
        <fullName evidence="1">Uncharacterized protein</fullName>
    </submittedName>
</protein>
<evidence type="ECO:0000313" key="2">
    <source>
        <dbReference type="Proteomes" id="UP000236319"/>
    </source>
</evidence>
<accession>A0A2H6KGJ5</accession>
<dbReference type="AlphaFoldDB" id="A0A2H6KGJ5"/>
<proteinExistence type="predicted"/>
<evidence type="ECO:0000313" key="1">
    <source>
        <dbReference type="EMBL" id="GBE62089.1"/>
    </source>
</evidence>
<name>A0A2H6KGJ5_9APIC</name>
<gene>
    <name evidence="1" type="ORF">BOVATA_035820</name>
</gene>
<dbReference type="RefSeq" id="XP_028868332.1">
    <property type="nucleotide sequence ID" value="XM_029012499.1"/>
</dbReference>
<sequence>MAFQQFIQRFPVVRLELDVAPEHRPPHRQQVHLFDELEVVVPHHRMLRDGKVEQRSVVRSSCACDHVLRSEELPVEQVYRRRGVDVNQTVLKYPVNAQIRSRICVERRLDCLYAVPDVAVPHFVTQRHVLYRPFVGGQNPFGDWVVIVFLTTRGSSLVVSRCFRRHSFEHAYILYPVYPGVAARLPQRLEECDVVYPWFAEVRVSVYVFVESFIVQCR</sequence>
<organism evidence="1 2">
    <name type="scientific">Babesia ovata</name>
    <dbReference type="NCBI Taxonomy" id="189622"/>
    <lineage>
        <taxon>Eukaryota</taxon>
        <taxon>Sar</taxon>
        <taxon>Alveolata</taxon>
        <taxon>Apicomplexa</taxon>
        <taxon>Aconoidasida</taxon>
        <taxon>Piroplasmida</taxon>
        <taxon>Babesiidae</taxon>
        <taxon>Babesia</taxon>
    </lineage>
</organism>
<dbReference type="GeneID" id="39875859"/>
<comment type="caution">
    <text evidence="1">The sequence shown here is derived from an EMBL/GenBank/DDBJ whole genome shotgun (WGS) entry which is preliminary data.</text>
</comment>
<reference evidence="1 2" key="1">
    <citation type="journal article" date="2017" name="BMC Genomics">
        <title>Whole-genome assembly of Babesia ovata and comparative genomics between closely related pathogens.</title>
        <authorList>
            <person name="Yamagishi J."/>
            <person name="Asada M."/>
            <person name="Hakimi H."/>
            <person name="Tanaka T.Q."/>
            <person name="Sugimoto C."/>
            <person name="Kawazu S."/>
        </authorList>
    </citation>
    <scope>NUCLEOTIDE SEQUENCE [LARGE SCALE GENOMIC DNA]</scope>
    <source>
        <strain evidence="1 2">Miyake</strain>
    </source>
</reference>
<dbReference type="EMBL" id="BDSA01000004">
    <property type="protein sequence ID" value="GBE62089.1"/>
    <property type="molecule type" value="Genomic_DNA"/>
</dbReference>
<keyword evidence="2" id="KW-1185">Reference proteome</keyword>
<dbReference type="Proteomes" id="UP000236319">
    <property type="component" value="Unassembled WGS sequence"/>
</dbReference>
<dbReference type="VEuPathDB" id="PiroplasmaDB:BOVATA_035820"/>